<organism evidence="8 9">
    <name type="scientific">Confluentibacter flavum</name>
    <dbReference type="NCBI Taxonomy" id="1909700"/>
    <lineage>
        <taxon>Bacteria</taxon>
        <taxon>Pseudomonadati</taxon>
        <taxon>Bacteroidota</taxon>
        <taxon>Flavobacteriia</taxon>
        <taxon>Flavobacteriales</taxon>
        <taxon>Flavobacteriaceae</taxon>
        <taxon>Confluentibacter</taxon>
    </lineage>
</organism>
<evidence type="ECO:0000313" key="9">
    <source>
        <dbReference type="Proteomes" id="UP000233435"/>
    </source>
</evidence>
<dbReference type="SUPFAM" id="SSF103088">
    <property type="entry name" value="OmpA-like"/>
    <property type="match status" value="1"/>
</dbReference>
<dbReference type="PANTHER" id="PTHR30329">
    <property type="entry name" value="STATOR ELEMENT OF FLAGELLAR MOTOR COMPLEX"/>
    <property type="match status" value="1"/>
</dbReference>
<keyword evidence="3" id="KW-0998">Cell outer membrane</keyword>
<feature type="domain" description="OmpA-like" evidence="7">
    <location>
        <begin position="224"/>
        <end position="333"/>
    </location>
</feature>
<keyword evidence="5" id="KW-0175">Coiled coil</keyword>
<name>A0A2N3HK17_9FLAO</name>
<feature type="signal peptide" evidence="6">
    <location>
        <begin position="1"/>
        <end position="27"/>
    </location>
</feature>
<sequence>MMLHLNTINKFLIVFSLCTVLPASLFAQSENTTTKESTIVMTEAELKSFLSTIADARRAQLEKKEKERMKQDLAELRLKYNEQSVIDTRYNGISNQQIVRELNYLNQRIDDLSSNNNTSPSMGSGSRDNSTIIMPSNSSPSPVYPQTERNTRTFVSSNNNKIQELQNQIDSLKNVESNKTIKNNSSLADSLDNVTIRLKSLRQHLDSLETKMMNRDKMAKEVESPENRTYFKQQVYFDNNSATLNANYFMQIQELTQILVKYPEAKVLLEGWASPVGNSNYNKQLSMRRAEEVEKEFISKGIDPTKILTSFRGEDNSSSEQHARRVDMSIIVK</sequence>
<comment type="subcellular location">
    <subcellularLocation>
        <location evidence="1">Cell outer membrane</location>
    </subcellularLocation>
</comment>
<evidence type="ECO:0000256" key="3">
    <source>
        <dbReference type="ARBA" id="ARBA00023237"/>
    </source>
</evidence>
<evidence type="ECO:0000256" key="5">
    <source>
        <dbReference type="SAM" id="Coils"/>
    </source>
</evidence>
<accession>A0A2N3HK17</accession>
<dbReference type="InterPro" id="IPR006664">
    <property type="entry name" value="OMP_bac"/>
</dbReference>
<proteinExistence type="predicted"/>
<keyword evidence="6" id="KW-0732">Signal</keyword>
<dbReference type="OrthoDB" id="1149075at2"/>
<protein>
    <recommendedName>
        <fullName evidence="7">OmpA-like domain-containing protein</fullName>
    </recommendedName>
</protein>
<evidence type="ECO:0000256" key="2">
    <source>
        <dbReference type="ARBA" id="ARBA00023136"/>
    </source>
</evidence>
<feature type="coiled-coil region" evidence="5">
    <location>
        <begin position="155"/>
        <end position="211"/>
    </location>
</feature>
<evidence type="ECO:0000256" key="1">
    <source>
        <dbReference type="ARBA" id="ARBA00004442"/>
    </source>
</evidence>
<feature type="chain" id="PRO_5014697424" description="OmpA-like domain-containing protein" evidence="6">
    <location>
        <begin position="28"/>
        <end position="333"/>
    </location>
</feature>
<dbReference type="Gene3D" id="3.30.1330.60">
    <property type="entry name" value="OmpA-like domain"/>
    <property type="match status" value="1"/>
</dbReference>
<dbReference type="PANTHER" id="PTHR30329:SF21">
    <property type="entry name" value="LIPOPROTEIN YIAD-RELATED"/>
    <property type="match status" value="1"/>
</dbReference>
<gene>
    <name evidence="8" type="ORF">CSW08_08915</name>
</gene>
<dbReference type="Proteomes" id="UP000233435">
    <property type="component" value="Unassembled WGS sequence"/>
</dbReference>
<dbReference type="EMBL" id="PJEO01000028">
    <property type="protein sequence ID" value="PKQ45325.1"/>
    <property type="molecule type" value="Genomic_DNA"/>
</dbReference>
<dbReference type="InterPro" id="IPR006665">
    <property type="entry name" value="OmpA-like"/>
</dbReference>
<dbReference type="InterPro" id="IPR036737">
    <property type="entry name" value="OmpA-like_sf"/>
</dbReference>
<dbReference type="PRINTS" id="PR01021">
    <property type="entry name" value="OMPADOMAIN"/>
</dbReference>
<reference evidence="8 9" key="1">
    <citation type="submission" date="2017-12" db="EMBL/GenBank/DDBJ databases">
        <title>Confluentibacter flavum sp. nov., isolated from the saline lake.</title>
        <authorList>
            <person name="Yu L."/>
        </authorList>
    </citation>
    <scope>NUCLEOTIDE SEQUENCE [LARGE SCALE GENOMIC DNA]</scope>
    <source>
        <strain evidence="8 9">3B</strain>
    </source>
</reference>
<evidence type="ECO:0000256" key="4">
    <source>
        <dbReference type="PROSITE-ProRule" id="PRU00473"/>
    </source>
</evidence>
<feature type="coiled-coil region" evidence="5">
    <location>
        <begin position="56"/>
        <end position="115"/>
    </location>
</feature>
<dbReference type="GO" id="GO:0009279">
    <property type="term" value="C:cell outer membrane"/>
    <property type="evidence" value="ECO:0007669"/>
    <property type="project" value="UniProtKB-SubCell"/>
</dbReference>
<dbReference type="PROSITE" id="PS51123">
    <property type="entry name" value="OMPA_2"/>
    <property type="match status" value="1"/>
</dbReference>
<evidence type="ECO:0000259" key="7">
    <source>
        <dbReference type="PROSITE" id="PS51123"/>
    </source>
</evidence>
<dbReference type="RefSeq" id="WP_106659539.1">
    <property type="nucleotide sequence ID" value="NZ_PJEO01000028.1"/>
</dbReference>
<dbReference type="Pfam" id="PF00691">
    <property type="entry name" value="OmpA"/>
    <property type="match status" value="1"/>
</dbReference>
<keyword evidence="9" id="KW-1185">Reference proteome</keyword>
<dbReference type="AlphaFoldDB" id="A0A2N3HK17"/>
<keyword evidence="2 4" id="KW-0472">Membrane</keyword>
<dbReference type="CDD" id="cd07185">
    <property type="entry name" value="OmpA_C-like"/>
    <property type="match status" value="1"/>
</dbReference>
<evidence type="ECO:0000256" key="6">
    <source>
        <dbReference type="SAM" id="SignalP"/>
    </source>
</evidence>
<dbReference type="InterPro" id="IPR050330">
    <property type="entry name" value="Bact_OuterMem_StrucFunc"/>
</dbReference>
<comment type="caution">
    <text evidence="8">The sequence shown here is derived from an EMBL/GenBank/DDBJ whole genome shotgun (WGS) entry which is preliminary data.</text>
</comment>
<evidence type="ECO:0000313" key="8">
    <source>
        <dbReference type="EMBL" id="PKQ45325.1"/>
    </source>
</evidence>